<evidence type="ECO:0000259" key="7">
    <source>
        <dbReference type="Pfam" id="PF03636"/>
    </source>
</evidence>
<dbReference type="InterPro" id="IPR005196">
    <property type="entry name" value="Glyco_hydro_65_N"/>
</dbReference>
<feature type="active site" description="Proton donor" evidence="4">
    <location>
        <position position="502"/>
    </location>
</feature>
<dbReference type="Pfam" id="PF03636">
    <property type="entry name" value="Glyco_hydro_65N"/>
    <property type="match status" value="1"/>
</dbReference>
<dbReference type="STRING" id="266265.Bxe_C1283"/>
<keyword evidence="9" id="KW-1185">Reference proteome</keyword>
<dbReference type="Pfam" id="PF03632">
    <property type="entry name" value="Glyco_hydro_65m"/>
    <property type="match status" value="1"/>
</dbReference>
<comment type="similarity">
    <text evidence="1">Belongs to the glycosyl hydrolase 65 family.</text>
</comment>
<feature type="domain" description="Glycoside hydrolase family 65 central catalytic" evidence="6">
    <location>
        <begin position="330"/>
        <end position="720"/>
    </location>
</feature>
<dbReference type="OrthoDB" id="9816160at2"/>
<dbReference type="PANTHER" id="PTHR11051:SF8">
    <property type="entry name" value="PROTEIN-GLUCOSYLGALACTOSYLHYDROXYLYSINE GLUCOSIDASE"/>
    <property type="match status" value="1"/>
</dbReference>
<dbReference type="InterPro" id="IPR011013">
    <property type="entry name" value="Gal_mutarotase_sf_dom"/>
</dbReference>
<dbReference type="GO" id="GO:0016757">
    <property type="term" value="F:glycosyltransferase activity"/>
    <property type="evidence" value="ECO:0007669"/>
    <property type="project" value="UniProtKB-KW"/>
</dbReference>
<dbReference type="GO" id="GO:0030246">
    <property type="term" value="F:carbohydrate binding"/>
    <property type="evidence" value="ECO:0007669"/>
    <property type="project" value="InterPro"/>
</dbReference>
<feature type="domain" description="Glycoside hydrolase family 65 N-terminal" evidence="7">
    <location>
        <begin position="14"/>
        <end position="272"/>
    </location>
</feature>
<dbReference type="PATRIC" id="fig|266265.5.peg.9036"/>
<protein>
    <submittedName>
        <fullName evidence="8">Glycoside hydrolase, family 65</fullName>
    </submittedName>
</protein>
<evidence type="ECO:0000256" key="5">
    <source>
        <dbReference type="PIRSR" id="PIRSR036289-51"/>
    </source>
</evidence>
<reference evidence="8 9" key="1">
    <citation type="journal article" date="2006" name="Proc. Natl. Acad. Sci. U.S.A.">
        <title>Burkholderia xenovorans LB400 harbors a multi-replicon, 9.73-Mbp genome shaped for versatility.</title>
        <authorList>
            <person name="Chain P.S."/>
            <person name="Denef V.J."/>
            <person name="Konstantinidis K.T."/>
            <person name="Vergez L.M."/>
            <person name="Agullo L."/>
            <person name="Reyes V.L."/>
            <person name="Hauser L."/>
            <person name="Cordova M."/>
            <person name="Gomez L."/>
            <person name="Gonzalez M."/>
            <person name="Land M."/>
            <person name="Lao V."/>
            <person name="Larimer F."/>
            <person name="LiPuma J.J."/>
            <person name="Mahenthiralingam E."/>
            <person name="Malfatti S.A."/>
            <person name="Marx C.J."/>
            <person name="Parnell J.J."/>
            <person name="Ramette A."/>
            <person name="Richardson P."/>
            <person name="Seeger M."/>
            <person name="Smith D."/>
            <person name="Spilker T."/>
            <person name="Sul W.J."/>
            <person name="Tsoi T.V."/>
            <person name="Ulrich L.E."/>
            <person name="Zhulin I.B."/>
            <person name="Tiedje J.M."/>
        </authorList>
    </citation>
    <scope>NUCLEOTIDE SEQUENCE [LARGE SCALE GENOMIC DNA]</scope>
    <source>
        <strain evidence="8 9">LB400</strain>
    </source>
</reference>
<organism evidence="8 9">
    <name type="scientific">Paraburkholderia xenovorans (strain LB400)</name>
    <dbReference type="NCBI Taxonomy" id="266265"/>
    <lineage>
        <taxon>Bacteria</taxon>
        <taxon>Pseudomonadati</taxon>
        <taxon>Pseudomonadota</taxon>
        <taxon>Betaproteobacteria</taxon>
        <taxon>Burkholderiales</taxon>
        <taxon>Burkholderiaceae</taxon>
        <taxon>Paraburkholderia</taxon>
    </lineage>
</organism>
<dbReference type="InterPro" id="IPR012341">
    <property type="entry name" value="6hp_glycosidase-like_sf"/>
</dbReference>
<dbReference type="PIRSF" id="PIRSF036289">
    <property type="entry name" value="Glycosyl_hydrolase_malt_phosph"/>
    <property type="match status" value="1"/>
</dbReference>
<feature type="binding site" evidence="5">
    <location>
        <begin position="363"/>
        <end position="364"/>
    </location>
    <ligand>
        <name>substrate</name>
    </ligand>
</feature>
<dbReference type="SUPFAM" id="SSF74650">
    <property type="entry name" value="Galactose mutarotase-like"/>
    <property type="match status" value="1"/>
</dbReference>
<keyword evidence="3" id="KW-0808">Transferase</keyword>
<dbReference type="AlphaFoldDB" id="Q13FJ6"/>
<dbReference type="EMBL" id="CP000272">
    <property type="protein sequence ID" value="ABE37143.1"/>
    <property type="molecule type" value="Genomic_DNA"/>
</dbReference>
<dbReference type="KEGG" id="bxe:Bxe_C1283"/>
<dbReference type="InterPro" id="IPR037018">
    <property type="entry name" value="GH65_N"/>
</dbReference>
<evidence type="ECO:0000256" key="3">
    <source>
        <dbReference type="ARBA" id="ARBA00022679"/>
    </source>
</evidence>
<dbReference type="RefSeq" id="WP_011494369.1">
    <property type="nucleotide sequence ID" value="NC_007953.1"/>
</dbReference>
<dbReference type="GO" id="GO:0005975">
    <property type="term" value="P:carbohydrate metabolic process"/>
    <property type="evidence" value="ECO:0007669"/>
    <property type="project" value="InterPro"/>
</dbReference>
<evidence type="ECO:0000313" key="9">
    <source>
        <dbReference type="Proteomes" id="UP000001817"/>
    </source>
</evidence>
<evidence type="ECO:0000256" key="2">
    <source>
        <dbReference type="ARBA" id="ARBA00022676"/>
    </source>
</evidence>
<name>Q13FJ6_PARXL</name>
<accession>Q13FJ6</accession>
<gene>
    <name evidence="8" type="ORF">Bxe_C1283</name>
</gene>
<dbReference type="Proteomes" id="UP000001817">
    <property type="component" value="Chromosome 3"/>
</dbReference>
<dbReference type="SUPFAM" id="SSF48208">
    <property type="entry name" value="Six-hairpin glycosidases"/>
    <property type="match status" value="1"/>
</dbReference>
<dbReference type="InterPro" id="IPR008928">
    <property type="entry name" value="6-hairpin_glycosidase_sf"/>
</dbReference>
<dbReference type="GO" id="GO:0004553">
    <property type="term" value="F:hydrolase activity, hydrolyzing O-glycosyl compounds"/>
    <property type="evidence" value="ECO:0007669"/>
    <property type="project" value="TreeGrafter"/>
</dbReference>
<keyword evidence="8" id="KW-0378">Hydrolase</keyword>
<evidence type="ECO:0000259" key="6">
    <source>
        <dbReference type="Pfam" id="PF03632"/>
    </source>
</evidence>
<dbReference type="Gene3D" id="1.50.10.10">
    <property type="match status" value="1"/>
</dbReference>
<sequence length="806" mass="88397">MRDAASIVSSVVFDHYDEADERRRESLLGLGNGVLFVRACAPESMFASPADDGASHYPGTYRAGLYNELETEIQGERVRSTFTPRLPDATVLAVRPRGGRWLGADTSRVLDYRHALDMSRATATRHLLLADDGRTTRIEELRFVSAAHPQIIVLRWRVTACDWTGLLDIGAGIDGDVRNANVALQRAWRGRHVTDFSARQAAPETLLATARLSGALVWLALAARTVVRGAHGALAPSQLAACGAGLFELHRVPLQAGETVCIDRVIAVCTSRDATVSDPAEAVLALVSDEFAADADALQAAHERTWASRWERIQCRSSDARLARQLNLRAFHVAQTLSGAVVHEDAGFPARGWQEAYQGHIFWDDMFVLPALLRDCPEAARAPLLYRYRRLPAARRAAAREGYAGAMFPWRSATTGGEETPRFELNPLNGHWMRDDTRLQRHVGASIAWNIWRYYCMSGDAAFLYREGGEMLVEIARFWASIARFDEARRRYVIRAVIGPDEYHNAYPGADSPGLDNNAYTNVMAAWTLRCAADALRAMPRPQRDALAVKLELGDAEAARWNAIARRIHVPFLAGGIIEQFDGFSALKPYPDVSAQARHGQRTDWRLEAAGDTVEAWQVCKQPDVLMLFALLGQPQLASLLTDLGYPFDDANARRTLDYYTGRMTHESSLSKVACAAAFAHADPQRSWQYFVDALQVDAAAGAGSSAAEGLHLGALGGAFSVVLRHYAGIDFIPHAMRLFPAWPEPLPALQLAFAYRSNRFELQGDARTVRILSDPGNLSAVAVQHVGGTCQLAPGKTIAVAARAA</sequence>
<evidence type="ECO:0000313" key="8">
    <source>
        <dbReference type="EMBL" id="ABE37143.1"/>
    </source>
</evidence>
<dbReference type="CAZy" id="GH65">
    <property type="family name" value="Glycoside Hydrolase Family 65"/>
</dbReference>
<dbReference type="eggNOG" id="COG1554">
    <property type="taxonomic scope" value="Bacteria"/>
</dbReference>
<dbReference type="KEGG" id="bxb:DR64_8530"/>
<dbReference type="InterPro" id="IPR017045">
    <property type="entry name" value="Malt_Pase/Glycosyl_Hdrlase"/>
</dbReference>
<keyword evidence="2" id="KW-0328">Glycosyltransferase</keyword>
<evidence type="ECO:0000256" key="1">
    <source>
        <dbReference type="ARBA" id="ARBA00006768"/>
    </source>
</evidence>
<evidence type="ECO:0000256" key="4">
    <source>
        <dbReference type="PIRSR" id="PIRSR036289-50"/>
    </source>
</evidence>
<dbReference type="InterPro" id="IPR005195">
    <property type="entry name" value="Glyco_hydro_65_M"/>
</dbReference>
<proteinExistence type="inferred from homology"/>
<dbReference type="PANTHER" id="PTHR11051">
    <property type="entry name" value="GLYCOSYL HYDROLASE-RELATED"/>
    <property type="match status" value="1"/>
</dbReference>
<feature type="binding site" evidence="5">
    <location>
        <begin position="621"/>
        <end position="622"/>
    </location>
    <ligand>
        <name>substrate</name>
    </ligand>
</feature>
<dbReference type="Gene3D" id="2.70.98.40">
    <property type="entry name" value="Glycoside hydrolase, family 65, N-terminal domain"/>
    <property type="match status" value="1"/>
</dbReference>